<proteinExistence type="predicted"/>
<dbReference type="Proteomes" id="UP000197138">
    <property type="component" value="Unassembled WGS sequence"/>
</dbReference>
<organism evidence="2 3">
    <name type="scientific">Punica granatum</name>
    <name type="common">Pomegranate</name>
    <dbReference type="NCBI Taxonomy" id="22663"/>
    <lineage>
        <taxon>Eukaryota</taxon>
        <taxon>Viridiplantae</taxon>
        <taxon>Streptophyta</taxon>
        <taxon>Embryophyta</taxon>
        <taxon>Tracheophyta</taxon>
        <taxon>Spermatophyta</taxon>
        <taxon>Magnoliopsida</taxon>
        <taxon>eudicotyledons</taxon>
        <taxon>Gunneridae</taxon>
        <taxon>Pentapetalae</taxon>
        <taxon>rosids</taxon>
        <taxon>malvids</taxon>
        <taxon>Myrtales</taxon>
        <taxon>Lythraceae</taxon>
        <taxon>Punica</taxon>
    </lineage>
</organism>
<keyword evidence="1" id="KW-0472">Membrane</keyword>
<evidence type="ECO:0000256" key="1">
    <source>
        <dbReference type="SAM" id="Phobius"/>
    </source>
</evidence>
<feature type="transmembrane region" description="Helical" evidence="1">
    <location>
        <begin position="20"/>
        <end position="43"/>
    </location>
</feature>
<evidence type="ECO:0000313" key="2">
    <source>
        <dbReference type="EMBL" id="OWM83319.1"/>
    </source>
</evidence>
<accession>A0A218XF51</accession>
<protein>
    <submittedName>
        <fullName evidence="2">Uncharacterized protein</fullName>
    </submittedName>
</protein>
<gene>
    <name evidence="2" type="ORF">CDL15_Pgr012800</name>
</gene>
<name>A0A218XF51_PUNGR</name>
<dbReference type="EMBL" id="MTKT01001932">
    <property type="protein sequence ID" value="OWM83319.1"/>
    <property type="molecule type" value="Genomic_DNA"/>
</dbReference>
<dbReference type="AlphaFoldDB" id="A0A218XF51"/>
<reference evidence="3" key="1">
    <citation type="journal article" date="2017" name="Plant J.">
        <title>The pomegranate (Punica granatum L.) genome and the genomics of punicalagin biosynthesis.</title>
        <authorList>
            <person name="Qin G."/>
            <person name="Xu C."/>
            <person name="Ming R."/>
            <person name="Tang H."/>
            <person name="Guyot R."/>
            <person name="Kramer E.M."/>
            <person name="Hu Y."/>
            <person name="Yi X."/>
            <person name="Qi Y."/>
            <person name="Xu X."/>
            <person name="Gao Z."/>
            <person name="Pan H."/>
            <person name="Jian J."/>
            <person name="Tian Y."/>
            <person name="Yue Z."/>
            <person name="Xu Y."/>
        </authorList>
    </citation>
    <scope>NUCLEOTIDE SEQUENCE [LARGE SCALE GENOMIC DNA]</scope>
    <source>
        <strain evidence="3">cv. Dabenzi</strain>
    </source>
</reference>
<evidence type="ECO:0000313" key="3">
    <source>
        <dbReference type="Proteomes" id="UP000197138"/>
    </source>
</evidence>
<sequence length="63" mass="6989">MATRVKKAVIDDLLSFLNYALIAHSLGCNFFLSVLLPVFTAILNRRAAVRLQLIDGGVKVQHH</sequence>
<comment type="caution">
    <text evidence="2">The sequence shown here is derived from an EMBL/GenBank/DDBJ whole genome shotgun (WGS) entry which is preliminary data.</text>
</comment>
<keyword evidence="1" id="KW-1133">Transmembrane helix</keyword>
<keyword evidence="1" id="KW-0812">Transmembrane</keyword>